<dbReference type="eggNOG" id="COG3408">
    <property type="taxonomic scope" value="Bacteria"/>
</dbReference>
<feature type="domain" description="Putative glycogen debranching enzyme N-terminal" evidence="1">
    <location>
        <begin position="27"/>
        <end position="214"/>
    </location>
</feature>
<organism evidence="3 4">
    <name type="scientific">Sporocytophaga myxococcoides</name>
    <dbReference type="NCBI Taxonomy" id="153721"/>
    <lineage>
        <taxon>Bacteria</taxon>
        <taxon>Pseudomonadati</taxon>
        <taxon>Bacteroidota</taxon>
        <taxon>Cytophagia</taxon>
        <taxon>Cytophagales</taxon>
        <taxon>Cytophagaceae</taxon>
        <taxon>Sporocytophaga</taxon>
    </lineage>
</organism>
<dbReference type="Pfam" id="PF22422">
    <property type="entry name" value="MGH1-like_GH"/>
    <property type="match status" value="1"/>
</dbReference>
<dbReference type="InterPro" id="IPR008928">
    <property type="entry name" value="6-hairpin_glycosidase_sf"/>
</dbReference>
<evidence type="ECO:0000259" key="1">
    <source>
        <dbReference type="Pfam" id="PF14742"/>
    </source>
</evidence>
<dbReference type="SUPFAM" id="SSF48208">
    <property type="entry name" value="Six-hairpin glycosidases"/>
    <property type="match status" value="1"/>
</dbReference>
<dbReference type="Gene3D" id="1.50.10.10">
    <property type="match status" value="1"/>
</dbReference>
<dbReference type="AlphaFoldDB" id="A0A098LGR3"/>
<proteinExistence type="predicted"/>
<evidence type="ECO:0000313" key="4">
    <source>
        <dbReference type="Proteomes" id="UP000030185"/>
    </source>
</evidence>
<dbReference type="STRING" id="153721.MYP_3394"/>
<dbReference type="InterPro" id="IPR054491">
    <property type="entry name" value="MGH1-like_GH"/>
</dbReference>
<dbReference type="Pfam" id="PF14742">
    <property type="entry name" value="GDE_N_bis"/>
    <property type="match status" value="1"/>
</dbReference>
<dbReference type="EMBL" id="BBLT01000007">
    <property type="protein sequence ID" value="GAL86165.1"/>
    <property type="molecule type" value="Genomic_DNA"/>
</dbReference>
<evidence type="ECO:0000313" key="3">
    <source>
        <dbReference type="EMBL" id="GAL86165.1"/>
    </source>
</evidence>
<accession>A0A098LGR3</accession>
<comment type="caution">
    <text evidence="3">The sequence shown here is derived from an EMBL/GenBank/DDBJ whole genome shotgun (WGS) entry which is preliminary data.</text>
</comment>
<gene>
    <name evidence="3" type="ORF">MYP_3394</name>
</gene>
<keyword evidence="4" id="KW-1185">Reference proteome</keyword>
<dbReference type="Proteomes" id="UP000030185">
    <property type="component" value="Unassembled WGS sequence"/>
</dbReference>
<dbReference type="GO" id="GO:0005975">
    <property type="term" value="P:carbohydrate metabolic process"/>
    <property type="evidence" value="ECO:0007669"/>
    <property type="project" value="InterPro"/>
</dbReference>
<dbReference type="RefSeq" id="WP_081990553.1">
    <property type="nucleotide sequence ID" value="NZ_BBLT01000007.1"/>
</dbReference>
<protein>
    <submittedName>
        <fullName evidence="3">Putative amylo-alpha-1,6-glucosidase</fullName>
    </submittedName>
</protein>
<evidence type="ECO:0000259" key="2">
    <source>
        <dbReference type="Pfam" id="PF22422"/>
    </source>
</evidence>
<dbReference type="OrthoDB" id="49490at2"/>
<dbReference type="InterPro" id="IPR032856">
    <property type="entry name" value="GDE_N_bis"/>
</dbReference>
<sequence>MGSYIKYKNQYFILASSSLADDRIIVLKHEDMFGVFDRYGDVFPIGHGAQGLFCEGTRFLSKLELLVEGHRPLLLSSSLKEENELMTVDLTNSDYLNKNGSIAEKGSLHIHRAKFVYNNVCYEKIRLCNFGMEPLVFNLSLSFESDFKDIFEVRGLSRKKAGRKASPKYQEDQIILGYKGLDNVSRKTRIKFEKAPDSIETKKAFYKIQLPPKACDYISFAVACEIGKKETQILKYEDAYNQVIKTLEKVKEESCELLSSNEQFNEWLHRSKSDLITMISNTEYGIYPYAGIPWYSTPFGRDGIITAWQCLWLNPDITKGVLKYLAATQADSENSFQDAEPGKIFHEKRGGEMAELGEIPFKLYYGTIDATPLFVALAGAYLQRTNDLETLRHIWPNIEAALKWIDHFGDLDGDGFIEYQKKSESGLNNQGWKDSHDSIFYSNGKLAKGPIALCEVQGYVYDAKLSASKIARELGMEERAEELSHQANELKEKFAKSFWSEEKKCYYIALDGQKNPCDVVSSNAGHCLFSGIAKKEHAEQLACTLLNDNMFSGWGIRTIASDEFRYNPMSYHNGSIWPHDNSLIAYGLYKYGFYEEVHKVLKGMFDVTTFVELQRLPELFCGFEKRKNEGPTAYPVACSPQAWAVTSVYFLLQASLGIEINAKENSINFVSPTLPSFINELTITNLKVNNTRVVIQIRRNLNNEIDVYLLHKDGDVKVKKVENENILKKNSLVDAGKYSASTSESNINIQI</sequence>
<reference evidence="3 4" key="1">
    <citation type="submission" date="2014-09" db="EMBL/GenBank/DDBJ databases">
        <title>Sporocytophaga myxococcoides PG-01 genome sequencing.</title>
        <authorList>
            <person name="Liu L."/>
            <person name="Gao P.J."/>
            <person name="Chen G.J."/>
            <person name="Wang L.S."/>
        </authorList>
    </citation>
    <scope>NUCLEOTIDE SEQUENCE [LARGE SCALE GENOMIC DNA]</scope>
    <source>
        <strain evidence="3 4">PG-01</strain>
    </source>
</reference>
<feature type="domain" description="Mannosylglycerate hydrolase MGH1-like glycoside hydrolase" evidence="2">
    <location>
        <begin position="306"/>
        <end position="604"/>
    </location>
</feature>
<dbReference type="InterPro" id="IPR012341">
    <property type="entry name" value="6hp_glycosidase-like_sf"/>
</dbReference>
<name>A0A098LGR3_9BACT</name>